<comment type="pathway">
    <text evidence="2 14">Glycan biosynthesis; glycogen biosynthesis.</text>
</comment>
<evidence type="ECO:0000259" key="16">
    <source>
        <dbReference type="SMART" id="SM00642"/>
    </source>
</evidence>
<gene>
    <name evidence="14" type="primary">glgB</name>
    <name evidence="17" type="ORF">GCM10009849_32630</name>
</gene>
<accession>A0ABP5NWT6</accession>
<dbReference type="InterPro" id="IPR006407">
    <property type="entry name" value="GlgB"/>
</dbReference>
<evidence type="ECO:0000256" key="13">
    <source>
        <dbReference type="ARBA" id="ARBA00049067"/>
    </source>
</evidence>
<evidence type="ECO:0000256" key="4">
    <source>
        <dbReference type="ARBA" id="ARBA00009000"/>
    </source>
</evidence>
<dbReference type="Gene3D" id="3.20.20.80">
    <property type="entry name" value="Glycosidases"/>
    <property type="match status" value="1"/>
</dbReference>
<dbReference type="RefSeq" id="WP_344300860.1">
    <property type="nucleotide sequence ID" value="NZ_BAAAQW010000012.1"/>
</dbReference>
<keyword evidence="8" id="KW-0547">Nucleotide-binding</keyword>
<comment type="catalytic activity">
    <reaction evidence="1 14">
        <text>Transfers a segment of a (1-&gt;4)-alpha-D-glucan chain to a primary hydroxy group in a similar glucan chain.</text>
        <dbReference type="EC" id="2.4.1.18"/>
    </reaction>
</comment>
<evidence type="ECO:0000256" key="15">
    <source>
        <dbReference type="SAM" id="MobiDB-lite"/>
    </source>
</evidence>
<dbReference type="EMBL" id="BAAAQW010000012">
    <property type="protein sequence ID" value="GAA2202793.1"/>
    <property type="molecule type" value="Genomic_DNA"/>
</dbReference>
<proteinExistence type="inferred from homology"/>
<sequence length="1295" mass="139892">MTQATAHALTPSLSALLAEWLPAQRWFPAKGRGAVEAAPAGEIVLSDAAAGVGLEIHFVRVRAGRLETVLNVPVSLRTQALASGAHALIGQARHPSLGLVWVYDAVHDPAFVTALLDVMEHGSQIEGPGTTATGHLSGAGNLPSGAIEAAVLRGEQSNTSIIVRSETGNAMVKVFRQLAEGLNPEVELGAALAKAGAADVATALGWIDAEWSLRGGERASGQLAVVHEFLEGGTDAWSFALEAAVEGRSIAQDARALGAATARVHEALADTLGIAVLDDQSGPPFVDRLASRLRSAWDEVRDSVGVDDAALENLLESLGGAVDGLPVQRIHGDLHLGQVLRFPEGERPFAILDFEGEPLRPVAERSHPDVVLRDVVGMLRSFDYAAGAATRTDPAARVSEGWADEAGRAYWEGYASVAGGEDPFGTPLFAALWLDKALYEVAYEERNRPAWAEIPIRAARSALAAWMPDSAAGAAGESIAGGAAHAGPGTAHGAAVSLPGEETDVSPHGEHGTNAAGAAEQEAIGRRDAADDGAVRGAALAAASVSDGGASLPSHVAPGAGEKAAIPVDGDVIAKLAAGAYHAPHAVLGAHLDGDGTVTFRTVKHLAQGVTVLTPAGRVPLRHEAHGVWVGTVPESDTGHVPDYRLEVEYGEGHFVTLDDPYRYMPSIGELDLHLIGEGRHEELWKALGARVERHHSVLGNVEGTAFTVWAPNAQAVQVKGDFNGWDGREHSMRSLGSSGIWEIFIPGVVAGMCYKFGILTKHGHWVERADPMAFGTEVPPQTASRVIESRYAFKDDAWMAERAATDPLDAPMSVYEVHLGSWRPGLGYRELAEQLVEYVTWMGFTHVEFMPVAEHPFGGSWGYQVTSYYAPSSRFGHPDDFRYLVDQLHQAGIGVIVDWVPAHFPKDEWALAKFDGEALYEHADPMQGEHPDWGTLIFNFGRTEVRNFLVANALYWLEEFHVDALRVDAVASMLYLDYSRAEGQWRPNQFGGRENLEAISFLQEANATAYKRNPGIAMIAEESTAFPGVTKPTSVNGLGFGLKWNMGWMHDSLQYVEEDPVNRRWHHNKMTFSIVYAFSENFLLPISHDEVVHGKGSMLRKMPGDRWQQLANLRAFYAFQWAHPGKQLIFMGCEFGQESEWNQEYGLDWWLADLEPHRGLQSLIRELNTVYRATPALYEKDFDPAGYEWIRGDDDSHNTISFIRWSADGEPLVCIANFAGNPHIDYTVGLPRAGRWRELLNTDAKEYGGSGVTNSGYVMAEEGEWDGKAATAVLTLPPLGVVYLVPDSGDTPDA</sequence>
<dbReference type="Proteomes" id="UP001500432">
    <property type="component" value="Unassembled WGS sequence"/>
</dbReference>
<dbReference type="SMART" id="SM00642">
    <property type="entry name" value="Aamy"/>
    <property type="match status" value="1"/>
</dbReference>
<name>A0ABP5NWT6_9MICC</name>
<dbReference type="InterPro" id="IPR013780">
    <property type="entry name" value="Glyco_hydro_b"/>
</dbReference>
<evidence type="ECO:0000256" key="9">
    <source>
        <dbReference type="ARBA" id="ARBA00022777"/>
    </source>
</evidence>
<dbReference type="InterPro" id="IPR017853">
    <property type="entry name" value="GH"/>
</dbReference>
<feature type="active site" description="Nucleophile" evidence="14">
    <location>
        <position position="969"/>
    </location>
</feature>
<dbReference type="CDD" id="cd11322">
    <property type="entry name" value="AmyAc_Glg_BE"/>
    <property type="match status" value="1"/>
</dbReference>
<feature type="compositionally biased region" description="Low complexity" evidence="15">
    <location>
        <begin position="483"/>
        <end position="495"/>
    </location>
</feature>
<comment type="subunit">
    <text evidence="5 14">Monomer.</text>
</comment>
<dbReference type="InterPro" id="IPR014756">
    <property type="entry name" value="Ig_E-set"/>
</dbReference>
<dbReference type="Gene3D" id="2.60.40.10">
    <property type="entry name" value="Immunoglobulins"/>
    <property type="match status" value="2"/>
</dbReference>
<evidence type="ECO:0000313" key="18">
    <source>
        <dbReference type="Proteomes" id="UP001500432"/>
    </source>
</evidence>
<dbReference type="Pfam" id="PF18085">
    <property type="entry name" value="Mak_N_cap"/>
    <property type="match status" value="1"/>
</dbReference>
<evidence type="ECO:0000256" key="2">
    <source>
        <dbReference type="ARBA" id="ARBA00004964"/>
    </source>
</evidence>
<keyword evidence="14" id="KW-0328">Glycosyltransferase</keyword>
<keyword evidence="12 14" id="KW-0119">Carbohydrate metabolism</keyword>
<evidence type="ECO:0000256" key="8">
    <source>
        <dbReference type="ARBA" id="ARBA00022741"/>
    </source>
</evidence>
<comment type="similarity">
    <text evidence="4 14">Belongs to the glycosyl hydrolase 13 family. GlgB subfamily.</text>
</comment>
<comment type="similarity">
    <text evidence="3">Belongs to the aminoglycoside phosphotransferase family.</text>
</comment>
<keyword evidence="10" id="KW-0067">ATP-binding</keyword>
<dbReference type="InterPro" id="IPR044143">
    <property type="entry name" value="GlgB_N_E_set_prok"/>
</dbReference>
<feature type="region of interest" description="Disordered" evidence="15">
    <location>
        <begin position="483"/>
        <end position="530"/>
    </location>
</feature>
<evidence type="ECO:0000256" key="14">
    <source>
        <dbReference type="HAMAP-Rule" id="MF_00685"/>
    </source>
</evidence>
<dbReference type="NCBIfam" id="TIGR01515">
    <property type="entry name" value="branching_enzym"/>
    <property type="match status" value="1"/>
</dbReference>
<dbReference type="Pfam" id="PF02922">
    <property type="entry name" value="CBM_48"/>
    <property type="match status" value="1"/>
</dbReference>
<keyword evidence="18" id="KW-1185">Reference proteome</keyword>
<dbReference type="NCBIfam" id="NF003811">
    <property type="entry name" value="PRK05402.1"/>
    <property type="match status" value="1"/>
</dbReference>
<dbReference type="Pfam" id="PF22019">
    <property type="entry name" value="GlgB_N"/>
    <property type="match status" value="1"/>
</dbReference>
<keyword evidence="9" id="KW-0418">Kinase</keyword>
<evidence type="ECO:0000256" key="5">
    <source>
        <dbReference type="ARBA" id="ARBA00011245"/>
    </source>
</evidence>
<dbReference type="SUPFAM" id="SSF51011">
    <property type="entry name" value="Glycosyl hydrolase domain"/>
    <property type="match status" value="1"/>
</dbReference>
<dbReference type="InterPro" id="IPR004193">
    <property type="entry name" value="Glyco_hydro_13_N"/>
</dbReference>
<dbReference type="PANTHER" id="PTHR43651">
    <property type="entry name" value="1,4-ALPHA-GLUCAN-BRANCHING ENZYME"/>
    <property type="match status" value="1"/>
</dbReference>
<feature type="active site" description="Proton donor" evidence="14">
    <location>
        <position position="1022"/>
    </location>
</feature>
<comment type="caution">
    <text evidence="17">The sequence shown here is derived from an EMBL/GenBank/DDBJ whole genome shotgun (WGS) entry which is preliminary data.</text>
</comment>
<dbReference type="InterPro" id="IPR013783">
    <property type="entry name" value="Ig-like_fold"/>
</dbReference>
<evidence type="ECO:0000256" key="6">
    <source>
        <dbReference type="ARBA" id="ARBA00022600"/>
    </source>
</evidence>
<evidence type="ECO:0000256" key="3">
    <source>
        <dbReference type="ARBA" id="ARBA00006219"/>
    </source>
</evidence>
<dbReference type="HAMAP" id="MF_00685">
    <property type="entry name" value="GlgB"/>
    <property type="match status" value="1"/>
</dbReference>
<keyword evidence="7 14" id="KW-0808">Transferase</keyword>
<comment type="catalytic activity">
    <reaction evidence="13">
        <text>D-maltose + ATP = alpha-maltose 1-phosphate + ADP + H(+)</text>
        <dbReference type="Rhea" id="RHEA:31915"/>
        <dbReference type="ChEBI" id="CHEBI:15378"/>
        <dbReference type="ChEBI" id="CHEBI:17306"/>
        <dbReference type="ChEBI" id="CHEBI:30616"/>
        <dbReference type="ChEBI" id="CHEBI:63576"/>
        <dbReference type="ChEBI" id="CHEBI:456216"/>
        <dbReference type="EC" id="2.7.1.175"/>
    </reaction>
</comment>
<dbReference type="PANTHER" id="PTHR43651:SF3">
    <property type="entry name" value="1,4-ALPHA-GLUCAN-BRANCHING ENZYME"/>
    <property type="match status" value="1"/>
</dbReference>
<evidence type="ECO:0000256" key="1">
    <source>
        <dbReference type="ARBA" id="ARBA00000826"/>
    </source>
</evidence>
<dbReference type="InterPro" id="IPR011009">
    <property type="entry name" value="Kinase-like_dom_sf"/>
</dbReference>
<reference evidence="18" key="1">
    <citation type="journal article" date="2019" name="Int. J. Syst. Evol. Microbiol.">
        <title>The Global Catalogue of Microorganisms (GCM) 10K type strain sequencing project: providing services to taxonomists for standard genome sequencing and annotation.</title>
        <authorList>
            <consortium name="The Broad Institute Genomics Platform"/>
            <consortium name="The Broad Institute Genome Sequencing Center for Infectious Disease"/>
            <person name="Wu L."/>
            <person name="Ma J."/>
        </authorList>
    </citation>
    <scope>NUCLEOTIDE SEQUENCE [LARGE SCALE GENOMIC DNA]</scope>
    <source>
        <strain evidence="18">JCM 16034</strain>
    </source>
</reference>
<feature type="domain" description="Glycosyl hydrolase family 13 catalytic" evidence="16">
    <location>
        <begin position="817"/>
        <end position="1166"/>
    </location>
</feature>
<evidence type="ECO:0000256" key="12">
    <source>
        <dbReference type="ARBA" id="ARBA00023277"/>
    </source>
</evidence>
<evidence type="ECO:0000256" key="7">
    <source>
        <dbReference type="ARBA" id="ARBA00022679"/>
    </source>
</evidence>
<dbReference type="Pfam" id="PF00128">
    <property type="entry name" value="Alpha-amylase"/>
    <property type="match status" value="1"/>
</dbReference>
<evidence type="ECO:0000313" key="17">
    <source>
        <dbReference type="EMBL" id="GAA2202793.1"/>
    </source>
</evidence>
<dbReference type="CDD" id="cd02855">
    <property type="entry name" value="E_set_GBE_prok_N"/>
    <property type="match status" value="1"/>
</dbReference>
<dbReference type="InterPro" id="IPR054169">
    <property type="entry name" value="GlgB_N"/>
</dbReference>
<keyword evidence="6 14" id="KW-0321">Glycogen metabolism</keyword>
<protein>
    <recommendedName>
        <fullName evidence="14">1,4-alpha-glucan branching enzyme GlgB</fullName>
        <ecNumber evidence="14">2.4.1.18</ecNumber>
    </recommendedName>
    <alternativeName>
        <fullName evidence="14">1,4-alpha-D-glucan:1,4-alpha-D-glucan 6-glucosyl-transferase</fullName>
    </alternativeName>
    <alternativeName>
        <fullName evidence="14">Alpha-(1-&gt;4)-glucan branching enzyme</fullName>
    </alternativeName>
    <alternativeName>
        <fullName evidence="14">Glycogen branching enzyme</fullName>
        <shortName evidence="14">BE</shortName>
    </alternativeName>
</protein>
<dbReference type="NCBIfam" id="NF008967">
    <property type="entry name" value="PRK12313.1"/>
    <property type="match status" value="1"/>
</dbReference>
<dbReference type="EC" id="2.4.1.18" evidence="14"/>
<dbReference type="InterPro" id="IPR006048">
    <property type="entry name" value="A-amylase/branching_C"/>
</dbReference>
<organism evidence="17 18">
    <name type="scientific">Sinomonas flava</name>
    <dbReference type="NCBI Taxonomy" id="496857"/>
    <lineage>
        <taxon>Bacteria</taxon>
        <taxon>Bacillati</taxon>
        <taxon>Actinomycetota</taxon>
        <taxon>Actinomycetes</taxon>
        <taxon>Micrococcales</taxon>
        <taxon>Micrococcaceae</taxon>
        <taxon>Sinomonas</taxon>
    </lineage>
</organism>
<dbReference type="Gene3D" id="3.90.1200.10">
    <property type="match status" value="1"/>
</dbReference>
<evidence type="ECO:0000256" key="11">
    <source>
        <dbReference type="ARBA" id="ARBA00023056"/>
    </source>
</evidence>
<dbReference type="Pfam" id="PF02806">
    <property type="entry name" value="Alpha-amylase_C"/>
    <property type="match status" value="1"/>
</dbReference>
<dbReference type="InterPro" id="IPR040999">
    <property type="entry name" value="Mak_N_cap"/>
</dbReference>
<evidence type="ECO:0000256" key="10">
    <source>
        <dbReference type="ARBA" id="ARBA00022840"/>
    </source>
</evidence>
<comment type="function">
    <text evidence="14">Catalyzes the formation of the alpha-1,6-glucosidic linkages in glycogen by scission of a 1,4-alpha-linked oligosaccharide from growing alpha-1,4-glucan chains and the subsequent attachment of the oligosaccharide to the alpha-1,6 position.</text>
</comment>
<dbReference type="SUPFAM" id="SSF81296">
    <property type="entry name" value="E set domains"/>
    <property type="match status" value="2"/>
</dbReference>
<dbReference type="InterPro" id="IPR006047">
    <property type="entry name" value="GH13_cat_dom"/>
</dbReference>
<dbReference type="SUPFAM" id="SSF51445">
    <property type="entry name" value="(Trans)glycosidases"/>
    <property type="match status" value="1"/>
</dbReference>
<dbReference type="Gene3D" id="2.60.40.1180">
    <property type="entry name" value="Golgi alpha-mannosidase II"/>
    <property type="match status" value="1"/>
</dbReference>
<keyword evidence="11 14" id="KW-0320">Glycogen biosynthesis</keyword>
<dbReference type="SUPFAM" id="SSF56112">
    <property type="entry name" value="Protein kinase-like (PK-like)"/>
    <property type="match status" value="1"/>
</dbReference>